<evidence type="ECO:0000313" key="1">
    <source>
        <dbReference type="EMBL" id="KKK81499.1"/>
    </source>
</evidence>
<feature type="non-terminal residue" evidence="1">
    <location>
        <position position="171"/>
    </location>
</feature>
<gene>
    <name evidence="1" type="ORF">LCGC14_2812810</name>
</gene>
<dbReference type="AlphaFoldDB" id="A0A0F9AST8"/>
<comment type="caution">
    <text evidence="1">The sequence shown here is derived from an EMBL/GenBank/DDBJ whole genome shotgun (WGS) entry which is preliminary data.</text>
</comment>
<protein>
    <submittedName>
        <fullName evidence="1">Uncharacterized protein</fullName>
    </submittedName>
</protein>
<proteinExistence type="predicted"/>
<accession>A0A0F9AST8</accession>
<reference evidence="1" key="1">
    <citation type="journal article" date="2015" name="Nature">
        <title>Complex archaea that bridge the gap between prokaryotes and eukaryotes.</title>
        <authorList>
            <person name="Spang A."/>
            <person name="Saw J.H."/>
            <person name="Jorgensen S.L."/>
            <person name="Zaremba-Niedzwiedzka K."/>
            <person name="Martijn J."/>
            <person name="Lind A.E."/>
            <person name="van Eijk R."/>
            <person name="Schleper C."/>
            <person name="Guy L."/>
            <person name="Ettema T.J."/>
        </authorList>
    </citation>
    <scope>NUCLEOTIDE SEQUENCE</scope>
</reference>
<name>A0A0F9AST8_9ZZZZ</name>
<dbReference type="EMBL" id="LAZR01053095">
    <property type="protein sequence ID" value="KKK81499.1"/>
    <property type="molecule type" value="Genomic_DNA"/>
</dbReference>
<organism evidence="1">
    <name type="scientific">marine sediment metagenome</name>
    <dbReference type="NCBI Taxonomy" id="412755"/>
    <lineage>
        <taxon>unclassified sequences</taxon>
        <taxon>metagenomes</taxon>
        <taxon>ecological metagenomes</taxon>
    </lineage>
</organism>
<sequence length="171" mass="19502">MESATSKTLKSLWGLVRHMVINHSTIAIYVYLINIDGEPTPFRLMEKDTRLSTRTIQKHINILVVLGLIEKAPGVGPKASTYETIAFAESKLVWYLPLFLDPSTSLRSLPKSFRAICLKASNILDSIKEEEGRVPHYEETDLWYASIEILSKYFKPYELATRKPLDESQIT</sequence>